<reference evidence="2 3" key="1">
    <citation type="submission" date="2019-12" db="EMBL/GenBank/DDBJ databases">
        <title>Genomic-based taxomic classification of the family Erythrobacteraceae.</title>
        <authorList>
            <person name="Xu L."/>
        </authorList>
    </citation>
    <scope>NUCLEOTIDE SEQUENCE [LARGE SCALE GENOMIC DNA]</scope>
    <source>
        <strain evidence="2 3">MCCC 1K02066</strain>
    </source>
</reference>
<protein>
    <recommendedName>
        <fullName evidence="4">Lipoprotein</fullName>
    </recommendedName>
</protein>
<evidence type="ECO:0000313" key="3">
    <source>
        <dbReference type="Proteomes" id="UP000469159"/>
    </source>
</evidence>
<accession>A0A6I4USU7</accession>
<evidence type="ECO:0008006" key="4">
    <source>
        <dbReference type="Google" id="ProtNLM"/>
    </source>
</evidence>
<dbReference type="Proteomes" id="UP000469159">
    <property type="component" value="Unassembled WGS sequence"/>
</dbReference>
<dbReference type="AlphaFoldDB" id="A0A6I4USU7"/>
<feature type="signal peptide" evidence="1">
    <location>
        <begin position="1"/>
        <end position="17"/>
    </location>
</feature>
<dbReference type="EMBL" id="WTYK01000001">
    <property type="protein sequence ID" value="MXP40597.1"/>
    <property type="molecule type" value="Genomic_DNA"/>
</dbReference>
<dbReference type="InterPro" id="IPR045500">
    <property type="entry name" value="DUF6491"/>
</dbReference>
<evidence type="ECO:0000256" key="1">
    <source>
        <dbReference type="SAM" id="SignalP"/>
    </source>
</evidence>
<dbReference type="OrthoDB" id="7391925at2"/>
<keyword evidence="3" id="KW-1185">Reference proteome</keyword>
<sequence>MSLVAAAAALAACTAQADRAEQSRAPAALAVGEPVSCIETSLISDTRVHDDRTIDFEMRGGRLYRNTLPYRCSGLGFQERFGYKTTIGRLCSTDTITVLQSGGINGPTCGLGQFVPIQLSAAPG</sequence>
<keyword evidence="1" id="KW-0732">Signal</keyword>
<organism evidence="2 3">
    <name type="scientific">Croceibacterium soli</name>
    <dbReference type="NCBI Taxonomy" id="1739690"/>
    <lineage>
        <taxon>Bacteria</taxon>
        <taxon>Pseudomonadati</taxon>
        <taxon>Pseudomonadota</taxon>
        <taxon>Alphaproteobacteria</taxon>
        <taxon>Sphingomonadales</taxon>
        <taxon>Erythrobacteraceae</taxon>
        <taxon>Croceibacterium</taxon>
    </lineage>
</organism>
<feature type="chain" id="PRO_5026198896" description="Lipoprotein" evidence="1">
    <location>
        <begin position="18"/>
        <end position="124"/>
    </location>
</feature>
<evidence type="ECO:0000313" key="2">
    <source>
        <dbReference type="EMBL" id="MXP40597.1"/>
    </source>
</evidence>
<comment type="caution">
    <text evidence="2">The sequence shown here is derived from an EMBL/GenBank/DDBJ whole genome shotgun (WGS) entry which is preliminary data.</text>
</comment>
<proteinExistence type="predicted"/>
<dbReference type="Pfam" id="PF20101">
    <property type="entry name" value="DUF6491"/>
    <property type="match status" value="1"/>
</dbReference>
<gene>
    <name evidence="2" type="ORF">GRI75_02905</name>
</gene>
<name>A0A6I4USU7_9SPHN</name>